<dbReference type="InterPro" id="IPR001841">
    <property type="entry name" value="Znf_RING"/>
</dbReference>
<dbReference type="AlphaFoldDB" id="A0A2T2P385"/>
<reference evidence="6 7" key="1">
    <citation type="journal article" date="2018" name="Front. Microbiol.">
        <title>Genome-Wide Analysis of Corynespora cassiicola Leaf Fall Disease Putative Effectors.</title>
        <authorList>
            <person name="Lopez D."/>
            <person name="Ribeiro S."/>
            <person name="Label P."/>
            <person name="Fumanal B."/>
            <person name="Venisse J.S."/>
            <person name="Kohler A."/>
            <person name="de Oliveira R.R."/>
            <person name="Labutti K."/>
            <person name="Lipzen A."/>
            <person name="Lail K."/>
            <person name="Bauer D."/>
            <person name="Ohm R.A."/>
            <person name="Barry K.W."/>
            <person name="Spatafora J."/>
            <person name="Grigoriev I.V."/>
            <person name="Martin F.M."/>
            <person name="Pujade-Renaud V."/>
        </authorList>
    </citation>
    <scope>NUCLEOTIDE SEQUENCE [LARGE SCALE GENOMIC DNA]</scope>
    <source>
        <strain evidence="6 7">Philippines</strain>
    </source>
</reference>
<dbReference type="GO" id="GO:0008270">
    <property type="term" value="F:zinc ion binding"/>
    <property type="evidence" value="ECO:0007669"/>
    <property type="project" value="UniProtKB-KW"/>
</dbReference>
<feature type="domain" description="RING-type" evidence="5">
    <location>
        <begin position="193"/>
        <end position="243"/>
    </location>
</feature>
<evidence type="ECO:0000256" key="3">
    <source>
        <dbReference type="ARBA" id="ARBA00022833"/>
    </source>
</evidence>
<evidence type="ECO:0000256" key="4">
    <source>
        <dbReference type="PROSITE-ProRule" id="PRU00175"/>
    </source>
</evidence>
<gene>
    <name evidence="6" type="ORF">BS50DRAFT_657511</name>
</gene>
<accession>A0A2T2P385</accession>
<evidence type="ECO:0000256" key="2">
    <source>
        <dbReference type="ARBA" id="ARBA00022771"/>
    </source>
</evidence>
<dbReference type="Proteomes" id="UP000240883">
    <property type="component" value="Unassembled WGS sequence"/>
</dbReference>
<dbReference type="InterPro" id="IPR017907">
    <property type="entry name" value="Znf_RING_CS"/>
</dbReference>
<sequence length="368" mass="42803">MSQQMPDEQRFLEAAYGPSTAKEGICRQIVDHITLGINICRQCDDEKCPWCNAVREFQKLMLQIKVVLNMRNLEAEMYAEQSNALLTIVKSQPEFGTPGIIHTYVRDAILKHDRRLTYGQKCFRLITEGTFPIDSHFLKIDIVWRNLLTWHEYGTEHQVVRHDPWYPYDIFHRTIHAKFLNENDEEFVANTECLICTEVMIPSGEGDPNRWCIACHCGHQLCIKCYDMWLSKAKNVFNCPFCRACLVCGDSRSPCPYHDLEDTPAETKPLLDFLNEIKYEGFGPLLGFTVDTFWSLREATRDLRIRAALVEKNLRELDNGSSPDSESYPDNSVLDYYEQEYEQVVAEFREVVKRFRCGGQDVDHAFER</sequence>
<keyword evidence="3" id="KW-0862">Zinc</keyword>
<protein>
    <recommendedName>
        <fullName evidence="5">RING-type domain-containing protein</fullName>
    </recommendedName>
</protein>
<dbReference type="PROSITE" id="PS50089">
    <property type="entry name" value="ZF_RING_2"/>
    <property type="match status" value="1"/>
</dbReference>
<dbReference type="InterPro" id="IPR013083">
    <property type="entry name" value="Znf_RING/FYVE/PHD"/>
</dbReference>
<proteinExistence type="predicted"/>
<organism evidence="6 7">
    <name type="scientific">Corynespora cassiicola Philippines</name>
    <dbReference type="NCBI Taxonomy" id="1448308"/>
    <lineage>
        <taxon>Eukaryota</taxon>
        <taxon>Fungi</taxon>
        <taxon>Dikarya</taxon>
        <taxon>Ascomycota</taxon>
        <taxon>Pezizomycotina</taxon>
        <taxon>Dothideomycetes</taxon>
        <taxon>Pleosporomycetidae</taxon>
        <taxon>Pleosporales</taxon>
        <taxon>Corynesporascaceae</taxon>
        <taxon>Corynespora</taxon>
    </lineage>
</organism>
<dbReference type="OrthoDB" id="3796845at2759"/>
<dbReference type="EMBL" id="KZ678130">
    <property type="protein sequence ID" value="PSN71798.1"/>
    <property type="molecule type" value="Genomic_DNA"/>
</dbReference>
<evidence type="ECO:0000313" key="6">
    <source>
        <dbReference type="EMBL" id="PSN71798.1"/>
    </source>
</evidence>
<keyword evidence="2 4" id="KW-0863">Zinc-finger</keyword>
<name>A0A2T2P385_CORCC</name>
<evidence type="ECO:0000313" key="7">
    <source>
        <dbReference type="Proteomes" id="UP000240883"/>
    </source>
</evidence>
<keyword evidence="7" id="KW-1185">Reference proteome</keyword>
<evidence type="ECO:0000259" key="5">
    <source>
        <dbReference type="PROSITE" id="PS50089"/>
    </source>
</evidence>
<dbReference type="SUPFAM" id="SSF57850">
    <property type="entry name" value="RING/U-box"/>
    <property type="match status" value="1"/>
</dbReference>
<evidence type="ECO:0000256" key="1">
    <source>
        <dbReference type="ARBA" id="ARBA00022723"/>
    </source>
</evidence>
<dbReference type="PROSITE" id="PS00518">
    <property type="entry name" value="ZF_RING_1"/>
    <property type="match status" value="1"/>
</dbReference>
<keyword evidence="1" id="KW-0479">Metal-binding</keyword>
<dbReference type="Gene3D" id="3.30.40.10">
    <property type="entry name" value="Zinc/RING finger domain, C3HC4 (zinc finger)"/>
    <property type="match status" value="1"/>
</dbReference>